<keyword evidence="2" id="KW-1185">Reference proteome</keyword>
<feature type="non-terminal residue" evidence="1">
    <location>
        <position position="170"/>
    </location>
</feature>
<gene>
    <name evidence="1" type="ORF">CRENBAI_007359</name>
</gene>
<evidence type="ECO:0000313" key="2">
    <source>
        <dbReference type="Proteomes" id="UP001311232"/>
    </source>
</evidence>
<accession>A0AAV9QS70</accession>
<name>A0AAV9QS70_9TELE</name>
<evidence type="ECO:0008006" key="3">
    <source>
        <dbReference type="Google" id="ProtNLM"/>
    </source>
</evidence>
<sequence length="170" mass="18701">MVALQIGVCHLAATNSFGASALRPPRESEAQLIQTLHASRVFTIPPQSSASPFSPSRVGVLVFPSSSFFFPFSPAPLPVFTFPLLRLQSSFKAPGGRRVQNKPKLPGQGPGRTLHGLLLHAPVELIFYVPKKGRNLLLLSTPANPGWMSQTRHKRRLFLEQFDRLLVTPL</sequence>
<dbReference type="Proteomes" id="UP001311232">
    <property type="component" value="Unassembled WGS sequence"/>
</dbReference>
<protein>
    <recommendedName>
        <fullName evidence="3">Transmembrane protein</fullName>
    </recommendedName>
</protein>
<evidence type="ECO:0000313" key="1">
    <source>
        <dbReference type="EMBL" id="KAK5598600.1"/>
    </source>
</evidence>
<reference evidence="1 2" key="1">
    <citation type="submission" date="2021-06" db="EMBL/GenBank/DDBJ databases">
        <authorList>
            <person name="Palmer J.M."/>
        </authorList>
    </citation>
    <scope>NUCLEOTIDE SEQUENCE [LARGE SCALE GENOMIC DNA]</scope>
    <source>
        <strain evidence="1 2">MEX-2019</strain>
        <tissue evidence="1">Muscle</tissue>
    </source>
</reference>
<dbReference type="AlphaFoldDB" id="A0AAV9QS70"/>
<comment type="caution">
    <text evidence="1">The sequence shown here is derived from an EMBL/GenBank/DDBJ whole genome shotgun (WGS) entry which is preliminary data.</text>
</comment>
<dbReference type="EMBL" id="JAHHUM010003039">
    <property type="protein sequence ID" value="KAK5598600.1"/>
    <property type="molecule type" value="Genomic_DNA"/>
</dbReference>
<proteinExistence type="predicted"/>
<organism evidence="1 2">
    <name type="scientific">Crenichthys baileyi</name>
    <name type="common">White River springfish</name>
    <dbReference type="NCBI Taxonomy" id="28760"/>
    <lineage>
        <taxon>Eukaryota</taxon>
        <taxon>Metazoa</taxon>
        <taxon>Chordata</taxon>
        <taxon>Craniata</taxon>
        <taxon>Vertebrata</taxon>
        <taxon>Euteleostomi</taxon>
        <taxon>Actinopterygii</taxon>
        <taxon>Neopterygii</taxon>
        <taxon>Teleostei</taxon>
        <taxon>Neoteleostei</taxon>
        <taxon>Acanthomorphata</taxon>
        <taxon>Ovalentaria</taxon>
        <taxon>Atherinomorphae</taxon>
        <taxon>Cyprinodontiformes</taxon>
        <taxon>Goodeidae</taxon>
        <taxon>Crenichthys</taxon>
    </lineage>
</organism>